<evidence type="ECO:0000256" key="5">
    <source>
        <dbReference type="SAM" id="MobiDB-lite"/>
    </source>
</evidence>
<keyword evidence="9" id="KW-1185">Reference proteome</keyword>
<feature type="transmembrane region" description="Helical" evidence="6">
    <location>
        <begin position="187"/>
        <end position="210"/>
    </location>
</feature>
<feature type="transmembrane region" description="Helical" evidence="6">
    <location>
        <begin position="127"/>
        <end position="151"/>
    </location>
</feature>
<dbReference type="SUPFAM" id="SSF103473">
    <property type="entry name" value="MFS general substrate transporter"/>
    <property type="match status" value="1"/>
</dbReference>
<proteinExistence type="predicted"/>
<feature type="transmembrane region" description="Helical" evidence="6">
    <location>
        <begin position="338"/>
        <end position="358"/>
    </location>
</feature>
<keyword evidence="4 6" id="KW-0472">Membrane</keyword>
<feature type="transmembrane region" description="Helical" evidence="6">
    <location>
        <begin position="101"/>
        <end position="121"/>
    </location>
</feature>
<sequence length="546" mass="59091">MSPPQPTTGHLNSPTPSPSTSEPEDHIPEQETQQNELSKTTTETANLPTSKVIAIMACLFTVLFLVALDRLIIGVAIPKITDQFQSLGDVGWVYTFYNPKWVYLSSLVVFEIGSAICGAAPNSNALIVGRAIAGLGNAGLFQGAVIIIVYIVPLHKRPQYMGLLGMVFGISSAVGPLLGGAFTDGPGWRWCFYINLPFGGVVLLALMHFLHIPEEMVKKKHTTFKEKVTQLDPIGTFCFLPSIICLLLALQWGGVTYDWSDPRIVALLVLFGVLLIAFILVQAWRRDNATVPPRIILHRSILAGVWFSFCNGGSMQTIFYFLPLWFQAIKSATAVKSGIMNLPMVLGLVIASVTAGFLTRKLGYYTPWMLLSSVLTPIGAGLISTFTPHTGHAKWIGYQALFGLGFGAGTQQPSVAAQAILPRKDVSTGAALMMFFQTLGGAVFTSVGNNLFDSQLQRDLASIRGINVGSVESAGATALRNMVPSSLLPEVLLGYNDALRNTFYLGTALSAVSIFGALAMEWKSVKKEQEKKEGTNKDVEKHSEDT</sequence>
<dbReference type="PANTHER" id="PTHR23501">
    <property type="entry name" value="MAJOR FACILITATOR SUPERFAMILY"/>
    <property type="match status" value="1"/>
</dbReference>
<evidence type="ECO:0000256" key="2">
    <source>
        <dbReference type="ARBA" id="ARBA00022692"/>
    </source>
</evidence>
<keyword evidence="2 6" id="KW-0812">Transmembrane</keyword>
<dbReference type="InterPro" id="IPR020846">
    <property type="entry name" value="MFS_dom"/>
</dbReference>
<organism evidence="8 9">
    <name type="scientific">Lithohypha guttulata</name>
    <dbReference type="NCBI Taxonomy" id="1690604"/>
    <lineage>
        <taxon>Eukaryota</taxon>
        <taxon>Fungi</taxon>
        <taxon>Dikarya</taxon>
        <taxon>Ascomycota</taxon>
        <taxon>Pezizomycotina</taxon>
        <taxon>Eurotiomycetes</taxon>
        <taxon>Chaetothyriomycetidae</taxon>
        <taxon>Chaetothyriales</taxon>
        <taxon>Trichomeriaceae</taxon>
        <taxon>Lithohypha</taxon>
    </lineage>
</organism>
<feature type="region of interest" description="Disordered" evidence="5">
    <location>
        <begin position="1"/>
        <end position="42"/>
    </location>
</feature>
<accession>A0ABR0KER5</accession>
<dbReference type="InterPro" id="IPR036259">
    <property type="entry name" value="MFS_trans_sf"/>
</dbReference>
<keyword evidence="3 6" id="KW-1133">Transmembrane helix</keyword>
<evidence type="ECO:0000313" key="9">
    <source>
        <dbReference type="Proteomes" id="UP001345013"/>
    </source>
</evidence>
<evidence type="ECO:0000256" key="6">
    <source>
        <dbReference type="SAM" id="Phobius"/>
    </source>
</evidence>
<name>A0ABR0KER5_9EURO</name>
<feature type="transmembrane region" description="Helical" evidence="6">
    <location>
        <begin position="52"/>
        <end position="77"/>
    </location>
</feature>
<feature type="transmembrane region" description="Helical" evidence="6">
    <location>
        <begin position="365"/>
        <end position="386"/>
    </location>
</feature>
<evidence type="ECO:0000256" key="3">
    <source>
        <dbReference type="ARBA" id="ARBA00022989"/>
    </source>
</evidence>
<dbReference type="Proteomes" id="UP001345013">
    <property type="component" value="Unassembled WGS sequence"/>
</dbReference>
<dbReference type="PANTHER" id="PTHR23501:SF201">
    <property type="entry name" value="MFS AFLATOXIN EFFLUX PUMP"/>
    <property type="match status" value="1"/>
</dbReference>
<feature type="compositionally biased region" description="Polar residues" evidence="5">
    <location>
        <begin position="30"/>
        <end position="42"/>
    </location>
</feature>
<feature type="region of interest" description="Disordered" evidence="5">
    <location>
        <begin position="526"/>
        <end position="546"/>
    </location>
</feature>
<reference evidence="8 9" key="1">
    <citation type="submission" date="2023-08" db="EMBL/GenBank/DDBJ databases">
        <title>Black Yeasts Isolated from many extreme environments.</title>
        <authorList>
            <person name="Coleine C."/>
            <person name="Stajich J.E."/>
            <person name="Selbmann L."/>
        </authorList>
    </citation>
    <scope>NUCLEOTIDE SEQUENCE [LARGE SCALE GENOMIC DNA]</scope>
    <source>
        <strain evidence="8 9">CCFEE 5885</strain>
    </source>
</reference>
<evidence type="ECO:0000313" key="8">
    <source>
        <dbReference type="EMBL" id="KAK5093575.1"/>
    </source>
</evidence>
<feature type="transmembrane region" description="Helical" evidence="6">
    <location>
        <begin position="264"/>
        <end position="284"/>
    </location>
</feature>
<feature type="transmembrane region" description="Helical" evidence="6">
    <location>
        <begin position="430"/>
        <end position="452"/>
    </location>
</feature>
<comment type="subcellular location">
    <subcellularLocation>
        <location evidence="1">Membrane</location>
        <topology evidence="1">Multi-pass membrane protein</topology>
    </subcellularLocation>
</comment>
<feature type="transmembrane region" description="Helical" evidence="6">
    <location>
        <begin position="231"/>
        <end position="252"/>
    </location>
</feature>
<comment type="caution">
    <text evidence="8">The sequence shown here is derived from an EMBL/GenBank/DDBJ whole genome shotgun (WGS) entry which is preliminary data.</text>
</comment>
<dbReference type="EMBL" id="JAVRRG010000041">
    <property type="protein sequence ID" value="KAK5093575.1"/>
    <property type="molecule type" value="Genomic_DNA"/>
</dbReference>
<dbReference type="CDD" id="cd17502">
    <property type="entry name" value="MFS_Azr1_MDR_like"/>
    <property type="match status" value="1"/>
</dbReference>
<dbReference type="Gene3D" id="1.20.1250.20">
    <property type="entry name" value="MFS general substrate transporter like domains"/>
    <property type="match status" value="1"/>
</dbReference>
<evidence type="ECO:0000256" key="1">
    <source>
        <dbReference type="ARBA" id="ARBA00004141"/>
    </source>
</evidence>
<protein>
    <recommendedName>
        <fullName evidence="7">Major facilitator superfamily (MFS) profile domain-containing protein</fullName>
    </recommendedName>
</protein>
<dbReference type="InterPro" id="IPR011701">
    <property type="entry name" value="MFS"/>
</dbReference>
<feature type="transmembrane region" description="Helical" evidence="6">
    <location>
        <begin position="305"/>
        <end position="326"/>
    </location>
</feature>
<dbReference type="PROSITE" id="PS50850">
    <property type="entry name" value="MFS"/>
    <property type="match status" value="1"/>
</dbReference>
<dbReference type="Pfam" id="PF07690">
    <property type="entry name" value="MFS_1"/>
    <property type="match status" value="1"/>
</dbReference>
<evidence type="ECO:0000256" key="4">
    <source>
        <dbReference type="ARBA" id="ARBA00023136"/>
    </source>
</evidence>
<feature type="domain" description="Major facilitator superfamily (MFS) profile" evidence="7">
    <location>
        <begin position="1"/>
        <end position="525"/>
    </location>
</feature>
<feature type="transmembrane region" description="Helical" evidence="6">
    <location>
        <begin position="163"/>
        <end position="181"/>
    </location>
</feature>
<gene>
    <name evidence="8" type="ORF">LTR24_004127</name>
</gene>
<evidence type="ECO:0000259" key="7">
    <source>
        <dbReference type="PROSITE" id="PS50850"/>
    </source>
</evidence>